<dbReference type="Proteomes" id="UP000887578">
    <property type="component" value="Unplaced"/>
</dbReference>
<evidence type="ECO:0000256" key="1">
    <source>
        <dbReference type="SAM" id="MobiDB-lite"/>
    </source>
</evidence>
<keyword evidence="2" id="KW-0732">Signal</keyword>
<name>A0A914Q5N1_9BILA</name>
<dbReference type="Gene3D" id="3.10.100.10">
    <property type="entry name" value="Mannose-Binding Protein A, subunit A"/>
    <property type="match status" value="3"/>
</dbReference>
<dbReference type="SUPFAM" id="SSF56436">
    <property type="entry name" value="C-type lectin-like"/>
    <property type="match status" value="2"/>
</dbReference>
<feature type="chain" id="PRO_5036827336" evidence="2">
    <location>
        <begin position="22"/>
        <end position="229"/>
    </location>
</feature>
<evidence type="ECO:0000256" key="2">
    <source>
        <dbReference type="SAM" id="SignalP"/>
    </source>
</evidence>
<accession>A0A914Q5N1</accession>
<feature type="domain" description="C-type lectin" evidence="3">
    <location>
        <begin position="71"/>
        <end position="110"/>
    </location>
</feature>
<evidence type="ECO:0000259" key="3">
    <source>
        <dbReference type="PROSITE" id="PS50041"/>
    </source>
</evidence>
<feature type="domain" description="C-type lectin" evidence="3">
    <location>
        <begin position="157"/>
        <end position="229"/>
    </location>
</feature>
<dbReference type="Pfam" id="PF00059">
    <property type="entry name" value="Lectin_C"/>
    <property type="match status" value="1"/>
</dbReference>
<keyword evidence="4" id="KW-1185">Reference proteome</keyword>
<organism evidence="4 5">
    <name type="scientific">Panagrolaimus davidi</name>
    <dbReference type="NCBI Taxonomy" id="227884"/>
    <lineage>
        <taxon>Eukaryota</taxon>
        <taxon>Metazoa</taxon>
        <taxon>Ecdysozoa</taxon>
        <taxon>Nematoda</taxon>
        <taxon>Chromadorea</taxon>
        <taxon>Rhabditida</taxon>
        <taxon>Tylenchina</taxon>
        <taxon>Panagrolaimomorpha</taxon>
        <taxon>Panagrolaimoidea</taxon>
        <taxon>Panagrolaimidae</taxon>
        <taxon>Panagrolaimus</taxon>
    </lineage>
</organism>
<dbReference type="CDD" id="cd00037">
    <property type="entry name" value="CLECT"/>
    <property type="match status" value="1"/>
</dbReference>
<dbReference type="AlphaFoldDB" id="A0A914Q5N1"/>
<feature type="region of interest" description="Disordered" evidence="1">
    <location>
        <begin position="116"/>
        <end position="140"/>
    </location>
</feature>
<evidence type="ECO:0000313" key="4">
    <source>
        <dbReference type="Proteomes" id="UP000887578"/>
    </source>
</evidence>
<proteinExistence type="predicted"/>
<feature type="signal peptide" evidence="2">
    <location>
        <begin position="1"/>
        <end position="21"/>
    </location>
</feature>
<dbReference type="PROSITE" id="PS50041">
    <property type="entry name" value="C_TYPE_LECTIN_2"/>
    <property type="match status" value="2"/>
</dbReference>
<dbReference type="SMART" id="SM00034">
    <property type="entry name" value="CLECT"/>
    <property type="match status" value="2"/>
</dbReference>
<dbReference type="WBParaSite" id="PDA_v2.g22465.t1">
    <property type="protein sequence ID" value="PDA_v2.g22465.t1"/>
    <property type="gene ID" value="PDA_v2.g22465"/>
</dbReference>
<sequence length="229" mass="25713">MSFYQRIFVLLLLRFLSTVSTTCLKDGIQWQNSCLYYNTTTTGFMAAEEYCQGIGGHLVSIHDAFTNAFISDWRNGEPGASSDKQCILVDVNPGFWTTEGCSHKRPFICSISTGVVTSSPSTTTTPPPQKPSTRPMLNPPTAQPYKNCSFGWVYFEPTNSCYGYSNKGLTMNWTMAEIYCNNQDAHLASVHSYEELMFINEFGLISLKSVWLGLYSDDLGRTWKWTDGT</sequence>
<dbReference type="InterPro" id="IPR016186">
    <property type="entry name" value="C-type_lectin-like/link_sf"/>
</dbReference>
<dbReference type="InterPro" id="IPR016187">
    <property type="entry name" value="CTDL_fold"/>
</dbReference>
<protein>
    <submittedName>
        <fullName evidence="5">C-type lectin domain-containing protein</fullName>
    </submittedName>
</protein>
<reference evidence="5" key="1">
    <citation type="submission" date="2022-11" db="UniProtKB">
        <authorList>
            <consortium name="WormBaseParasite"/>
        </authorList>
    </citation>
    <scope>IDENTIFICATION</scope>
</reference>
<dbReference type="InterPro" id="IPR001304">
    <property type="entry name" value="C-type_lectin-like"/>
</dbReference>
<evidence type="ECO:0000313" key="5">
    <source>
        <dbReference type="WBParaSite" id="PDA_v2.g22465.t1"/>
    </source>
</evidence>
<dbReference type="PANTHER" id="PTHR22803">
    <property type="entry name" value="MANNOSE, PHOSPHOLIPASE, LECTIN RECEPTOR RELATED"/>
    <property type="match status" value="1"/>
</dbReference>
<dbReference type="InterPro" id="IPR050111">
    <property type="entry name" value="C-type_lectin/snaclec_domain"/>
</dbReference>